<gene>
    <name evidence="3" type="ORF">ACFFGH_33495</name>
</gene>
<evidence type="ECO:0000313" key="3">
    <source>
        <dbReference type="EMBL" id="MFC0682773.1"/>
    </source>
</evidence>
<feature type="transmembrane region" description="Helical" evidence="2">
    <location>
        <begin position="137"/>
        <end position="157"/>
    </location>
</feature>
<evidence type="ECO:0000256" key="1">
    <source>
        <dbReference type="SAM" id="MobiDB-lite"/>
    </source>
</evidence>
<dbReference type="EMBL" id="JBHLTG010000018">
    <property type="protein sequence ID" value="MFC0682773.1"/>
    <property type="molecule type" value="Genomic_DNA"/>
</dbReference>
<protein>
    <submittedName>
        <fullName evidence="3">DUF2306 domain-containing protein</fullName>
    </submittedName>
</protein>
<feature type="transmembrane region" description="Helical" evidence="2">
    <location>
        <begin position="107"/>
        <end position="125"/>
    </location>
</feature>
<name>A0ABV6S0M4_9GAMM</name>
<feature type="transmembrane region" description="Helical" evidence="2">
    <location>
        <begin position="169"/>
        <end position="189"/>
    </location>
</feature>
<dbReference type="Proteomes" id="UP001589896">
    <property type="component" value="Unassembled WGS sequence"/>
</dbReference>
<dbReference type="RefSeq" id="WP_386677115.1">
    <property type="nucleotide sequence ID" value="NZ_JBHLTG010000018.1"/>
</dbReference>
<keyword evidence="2" id="KW-0472">Membrane</keyword>
<proteinExistence type="predicted"/>
<evidence type="ECO:0000256" key="2">
    <source>
        <dbReference type="SAM" id="Phobius"/>
    </source>
</evidence>
<accession>A0ABV6S0M4</accession>
<sequence>MNETTIPRPDRTAPAAGNRPAPSATKPAWLIPAGLITLGLIPILANALRRVALSMDAGGAAESAAPLSLPVLLHILGATVFVLLGAFQFSARLRRRRPAWHRRAGRVLVGVGLLAAFSGLWLAAFSSLPAGSGELLFVFRLLAGIGMALSIAAGFAAIRRRDIRRHRAWMIRAVAIGLGAGTQVFTLGFGEAIFGKTQLSVALLNGAGWALNLAVAELVIRRRPRRRAGSAAARIPALP</sequence>
<feature type="transmembrane region" description="Helical" evidence="2">
    <location>
        <begin position="67"/>
        <end position="87"/>
    </location>
</feature>
<feature type="region of interest" description="Disordered" evidence="1">
    <location>
        <begin position="1"/>
        <end position="23"/>
    </location>
</feature>
<dbReference type="Pfam" id="PF10067">
    <property type="entry name" value="DUF2306"/>
    <property type="match status" value="1"/>
</dbReference>
<keyword evidence="2" id="KW-1133">Transmembrane helix</keyword>
<keyword evidence="2" id="KW-0812">Transmembrane</keyword>
<organism evidence="3 4">
    <name type="scientific">Lysobacter korlensis</name>
    <dbReference type="NCBI Taxonomy" id="553636"/>
    <lineage>
        <taxon>Bacteria</taxon>
        <taxon>Pseudomonadati</taxon>
        <taxon>Pseudomonadota</taxon>
        <taxon>Gammaproteobacteria</taxon>
        <taxon>Lysobacterales</taxon>
        <taxon>Lysobacteraceae</taxon>
        <taxon>Lysobacter</taxon>
    </lineage>
</organism>
<feature type="transmembrane region" description="Helical" evidence="2">
    <location>
        <begin position="201"/>
        <end position="220"/>
    </location>
</feature>
<keyword evidence="4" id="KW-1185">Reference proteome</keyword>
<comment type="caution">
    <text evidence="3">The sequence shown here is derived from an EMBL/GenBank/DDBJ whole genome shotgun (WGS) entry which is preliminary data.</text>
</comment>
<evidence type="ECO:0000313" key="4">
    <source>
        <dbReference type="Proteomes" id="UP001589896"/>
    </source>
</evidence>
<reference evidence="3 4" key="1">
    <citation type="submission" date="2024-09" db="EMBL/GenBank/DDBJ databases">
        <authorList>
            <person name="Sun Q."/>
            <person name="Mori K."/>
        </authorList>
    </citation>
    <scope>NUCLEOTIDE SEQUENCE [LARGE SCALE GENOMIC DNA]</scope>
    <source>
        <strain evidence="3 4">KCTC 23076</strain>
    </source>
</reference>
<dbReference type="InterPro" id="IPR018750">
    <property type="entry name" value="DUF2306_membrane"/>
</dbReference>
<feature type="transmembrane region" description="Helical" evidence="2">
    <location>
        <begin position="28"/>
        <end position="47"/>
    </location>
</feature>